<dbReference type="GO" id="GO:0005634">
    <property type="term" value="C:nucleus"/>
    <property type="evidence" value="ECO:0007669"/>
    <property type="project" value="InterPro"/>
</dbReference>
<dbReference type="OrthoDB" id="397265at2759"/>
<feature type="region of interest" description="Disordered" evidence="3">
    <location>
        <begin position="309"/>
        <end position="330"/>
    </location>
</feature>
<reference evidence="6 7" key="1">
    <citation type="journal article" date="2020" name="IScience">
        <title>Genome Sequencing of the Endangered Kingdonia uniflora (Circaeasteraceae, Ranunculales) Reveals Potential Mechanisms of Evolutionary Specialization.</title>
        <authorList>
            <person name="Sun Y."/>
            <person name="Deng T."/>
            <person name="Zhang A."/>
            <person name="Moore M.J."/>
            <person name="Landis J.B."/>
            <person name="Lin N."/>
            <person name="Zhang H."/>
            <person name="Zhang X."/>
            <person name="Huang J."/>
            <person name="Zhang X."/>
            <person name="Sun H."/>
            <person name="Wang H."/>
        </authorList>
    </citation>
    <scope>NUCLEOTIDE SEQUENCE [LARGE SCALE GENOMIC DNA]</scope>
    <source>
        <strain evidence="6">TB1705</strain>
        <tissue evidence="6">Leaf</tissue>
    </source>
</reference>
<gene>
    <name evidence="6" type="ORF">GIB67_000633</name>
</gene>
<dbReference type="EMBL" id="JACGCM010000859">
    <property type="protein sequence ID" value="KAF6165049.1"/>
    <property type="molecule type" value="Genomic_DNA"/>
</dbReference>
<feature type="domain" description="ATP-dependent RNA helicase PRP5/DDX46/KHDC4 KH" evidence="5">
    <location>
        <begin position="102"/>
        <end position="188"/>
    </location>
</feature>
<dbReference type="Pfam" id="PF22675">
    <property type="entry name" value="KH-I_KHDC4-BBP"/>
    <property type="match status" value="1"/>
</dbReference>
<proteinExistence type="predicted"/>
<evidence type="ECO:0000256" key="3">
    <source>
        <dbReference type="SAM" id="MobiDB-lite"/>
    </source>
</evidence>
<dbReference type="InterPro" id="IPR036612">
    <property type="entry name" value="KH_dom_type_1_sf"/>
</dbReference>
<dbReference type="InterPro" id="IPR055256">
    <property type="entry name" value="KH_1_KHDC4/BBP-like"/>
</dbReference>
<evidence type="ECO:0000256" key="1">
    <source>
        <dbReference type="ARBA" id="ARBA00070402"/>
    </source>
</evidence>
<accession>A0A7J7NCS0</accession>
<feature type="region of interest" description="Disordered" evidence="3">
    <location>
        <begin position="1"/>
        <end position="29"/>
    </location>
</feature>
<dbReference type="Pfam" id="PF23469">
    <property type="entry name" value="KH_12"/>
    <property type="match status" value="1"/>
</dbReference>
<name>A0A7J7NCS0_9MAGN</name>
<dbReference type="PANTHER" id="PTHR15744">
    <property type="entry name" value="BLOM7"/>
    <property type="match status" value="1"/>
</dbReference>
<evidence type="ECO:0000313" key="6">
    <source>
        <dbReference type="EMBL" id="KAF6165049.1"/>
    </source>
</evidence>
<organism evidence="6 7">
    <name type="scientific">Kingdonia uniflora</name>
    <dbReference type="NCBI Taxonomy" id="39325"/>
    <lineage>
        <taxon>Eukaryota</taxon>
        <taxon>Viridiplantae</taxon>
        <taxon>Streptophyta</taxon>
        <taxon>Embryophyta</taxon>
        <taxon>Tracheophyta</taxon>
        <taxon>Spermatophyta</taxon>
        <taxon>Magnoliopsida</taxon>
        <taxon>Ranunculales</taxon>
        <taxon>Circaeasteraceae</taxon>
        <taxon>Kingdonia</taxon>
    </lineage>
</organism>
<dbReference type="FunFam" id="3.30.1370.10:FF:000037">
    <property type="entry name" value="KH domain protein"/>
    <property type="match status" value="1"/>
</dbReference>
<evidence type="ECO:0000313" key="7">
    <source>
        <dbReference type="Proteomes" id="UP000541444"/>
    </source>
</evidence>
<dbReference type="SUPFAM" id="SSF54791">
    <property type="entry name" value="Eukaryotic type KH-domain (KH-domain type I)"/>
    <property type="match status" value="1"/>
</dbReference>
<keyword evidence="7" id="KW-1185">Reference proteome</keyword>
<dbReference type="Proteomes" id="UP000541444">
    <property type="component" value="Unassembled WGS sequence"/>
</dbReference>
<evidence type="ECO:0000259" key="4">
    <source>
        <dbReference type="Pfam" id="PF22675"/>
    </source>
</evidence>
<dbReference type="CDD" id="cd22471">
    <property type="entry name" value="KH-I_RIK_like_rpt1"/>
    <property type="match status" value="1"/>
</dbReference>
<sequence length="477" mass="51406">MTEDNYQKLSEQSMATTTATARQRKRRKWDQPADSLISAGFALGNMVGIRLPSCAAQSSTALLISPIPAATCGSISSVPLINHNTAAVVQKLNQPKIQNELIAREIVINDAESSVRYKLTKRQTQEEIQRCTGAVVITRGRYHPPNALPDTEKPLYLHISAGAHLQETAERIKAVDRAAAMVENMLKPSLNSLPTSTPFYSVVDTVGQATQPLNTCAYLGFDTDPSLNIVARIRGPNDQYINHIMNETGATVLLRGRGSGVLESPHAQGLQEPLHLYLSCNNLKGLEHAKVLAENLLDTISIECGGSRVSSSKPYKAVPPPQQLSSGVQRSGNEQKVDFAGSATVAITSTAPVFSATPPVLFPPQQGGFLSYGQAQENVVCHLNPSSVSGGTSYSGGYGGIYPQVTPLQHVALALRQSPASLASCIVTSGTSNFLKNPESNTEVEKRLPQKRKFQEQPIASNGSAKSYQVEHTFFFW</sequence>
<dbReference type="Gene3D" id="3.30.1370.10">
    <property type="entry name" value="K Homology domain, type 1"/>
    <property type="match status" value="2"/>
</dbReference>
<dbReference type="GO" id="GO:0003723">
    <property type="term" value="F:RNA binding"/>
    <property type="evidence" value="ECO:0007669"/>
    <property type="project" value="InterPro"/>
</dbReference>
<evidence type="ECO:0000259" key="5">
    <source>
        <dbReference type="Pfam" id="PF23469"/>
    </source>
</evidence>
<comment type="caution">
    <text evidence="6">The sequence shown here is derived from an EMBL/GenBank/DDBJ whole genome shotgun (WGS) entry which is preliminary data.</text>
</comment>
<protein>
    <recommendedName>
        <fullName evidence="1">Protein RIK</fullName>
    </recommendedName>
    <alternativeName>
        <fullName evidence="2">Rough sheath 2-interacting KH domain protein</fullName>
    </alternativeName>
</protein>
<dbReference type="PANTHER" id="PTHR15744:SF0">
    <property type="entry name" value="KH HOMOLOGY DOMAIN-CONTAINING PROTEIN 4"/>
    <property type="match status" value="1"/>
</dbReference>
<feature type="domain" description="KHDC4/BBP-like KH-domain type I" evidence="4">
    <location>
        <begin position="224"/>
        <end position="298"/>
    </location>
</feature>
<dbReference type="InterPro" id="IPR031121">
    <property type="entry name" value="RIK/BLOM7"/>
</dbReference>
<dbReference type="InterPro" id="IPR056149">
    <property type="entry name" value="PRP5/DDX46/KHDC4_KH"/>
</dbReference>
<dbReference type="AlphaFoldDB" id="A0A7J7NCS0"/>
<evidence type="ECO:0000256" key="2">
    <source>
        <dbReference type="ARBA" id="ARBA00081001"/>
    </source>
</evidence>